<dbReference type="InterPro" id="IPR000524">
    <property type="entry name" value="Tscrpt_reg_HTH_GntR"/>
</dbReference>
<keyword evidence="3" id="KW-0805">Transcription regulation</keyword>
<dbReference type="InterPro" id="IPR051446">
    <property type="entry name" value="HTH_trans_reg/aminotransferase"/>
</dbReference>
<dbReference type="EMBL" id="JADLQN010000001">
    <property type="protein sequence ID" value="MBF6355560.1"/>
    <property type="molecule type" value="Genomic_DNA"/>
</dbReference>
<reference evidence="8 9" key="1">
    <citation type="submission" date="2020-10" db="EMBL/GenBank/DDBJ databases">
        <title>Identification of Nocardia species via Next-generation sequencing and recognition of intraspecies genetic diversity.</title>
        <authorList>
            <person name="Li P."/>
            <person name="Li P."/>
            <person name="Lu B."/>
        </authorList>
    </citation>
    <scope>NUCLEOTIDE SEQUENCE [LARGE SCALE GENOMIC DNA]</scope>
    <source>
        <strain evidence="8 9">BJ06-0143</strain>
    </source>
</reference>
<gene>
    <name evidence="8" type="ORF">IU449_13570</name>
</gene>
<evidence type="ECO:0000256" key="1">
    <source>
        <dbReference type="ARBA" id="ARBA00005384"/>
    </source>
</evidence>
<feature type="region of interest" description="Disordered" evidence="6">
    <location>
        <begin position="112"/>
        <end position="132"/>
    </location>
</feature>
<evidence type="ECO:0000256" key="5">
    <source>
        <dbReference type="ARBA" id="ARBA00023163"/>
    </source>
</evidence>
<dbReference type="PROSITE" id="PS50949">
    <property type="entry name" value="HTH_GNTR"/>
    <property type="match status" value="1"/>
</dbReference>
<evidence type="ECO:0000313" key="9">
    <source>
        <dbReference type="Proteomes" id="UP000707731"/>
    </source>
</evidence>
<dbReference type="Gene3D" id="1.10.10.10">
    <property type="entry name" value="Winged helix-like DNA-binding domain superfamily/Winged helix DNA-binding domain"/>
    <property type="match status" value="1"/>
</dbReference>
<keyword evidence="2" id="KW-0663">Pyridoxal phosphate</keyword>
<keyword evidence="8" id="KW-0808">Transferase</keyword>
<dbReference type="PANTHER" id="PTHR46577">
    <property type="entry name" value="HTH-TYPE TRANSCRIPTIONAL REGULATORY PROTEIN GABR"/>
    <property type="match status" value="1"/>
</dbReference>
<evidence type="ECO:0000259" key="7">
    <source>
        <dbReference type="PROSITE" id="PS50949"/>
    </source>
</evidence>
<dbReference type="GO" id="GO:0008483">
    <property type="term" value="F:transaminase activity"/>
    <property type="evidence" value="ECO:0007669"/>
    <property type="project" value="UniProtKB-KW"/>
</dbReference>
<evidence type="ECO:0000313" key="8">
    <source>
        <dbReference type="EMBL" id="MBF6355560.1"/>
    </source>
</evidence>
<dbReference type="PRINTS" id="PR00035">
    <property type="entry name" value="HTHGNTR"/>
</dbReference>
<keyword evidence="9" id="KW-1185">Reference proteome</keyword>
<dbReference type="Pfam" id="PF00155">
    <property type="entry name" value="Aminotran_1_2"/>
    <property type="match status" value="1"/>
</dbReference>
<sequence>MDSACGPQWHDRRANSTRIRQSTWGEIVLDELPVVLDRAAAEPLAVQVAAALRTAATGGVLRGGDRLPSTRALAERLGVSRSVIAAAYDQLHAEGWIAGRRGSGTYLTAAPAAAPERRPTGPGDGARTASHDLGPGAPCVAAIDRAAWRRAWRTAADRSPIVRKDRGGDPAYVAAVAEHLLRHRGLRAGGDTVVLATAGTSAAVAELAAALLRPGDAVAVENPGYQRAVGAFRAAGITVRPVPVDAAGLRVDLIPPDVRAVYCTPAHQFPLGARMPATRRVQLIEHARRHGLFVIEDDYDGELRYDTAPLPLLAALAPDVVVHLGTTSKILSPALGVGWLVARPEVTDAIVAHREYTGTTPAPAGQMVLADLAGHGDLARHLRRLRRMVAPRRELMVTALRERGLEVLGDDAGSHVVVPLPGAAAERAAVRLGRVVGLDLDSLGRHHLPTTAPGQHHAHVRLHEPDRHRQADLGWQADLGRAADPHRERRNGGLDSLRDTCPRGEAHIEPLRLLEDAPRSYGIPLGYTAPGLPQLRIAARLAADCLARARDEHPGDPARRADGPA</sequence>
<dbReference type="SMART" id="SM00345">
    <property type="entry name" value="HTH_GNTR"/>
    <property type="match status" value="1"/>
</dbReference>
<dbReference type="InterPro" id="IPR036390">
    <property type="entry name" value="WH_DNA-bd_sf"/>
</dbReference>
<dbReference type="InterPro" id="IPR004839">
    <property type="entry name" value="Aminotransferase_I/II_large"/>
</dbReference>
<keyword evidence="4" id="KW-0238">DNA-binding</keyword>
<evidence type="ECO:0000256" key="4">
    <source>
        <dbReference type="ARBA" id="ARBA00023125"/>
    </source>
</evidence>
<dbReference type="CDD" id="cd07377">
    <property type="entry name" value="WHTH_GntR"/>
    <property type="match status" value="1"/>
</dbReference>
<comment type="caution">
    <text evidence="8">The sequence shown here is derived from an EMBL/GenBank/DDBJ whole genome shotgun (WGS) entry which is preliminary data.</text>
</comment>
<evidence type="ECO:0000256" key="6">
    <source>
        <dbReference type="SAM" id="MobiDB-lite"/>
    </source>
</evidence>
<dbReference type="SUPFAM" id="SSF53383">
    <property type="entry name" value="PLP-dependent transferases"/>
    <property type="match status" value="1"/>
</dbReference>
<dbReference type="PANTHER" id="PTHR46577:SF1">
    <property type="entry name" value="HTH-TYPE TRANSCRIPTIONAL REGULATORY PROTEIN GABR"/>
    <property type="match status" value="1"/>
</dbReference>
<proteinExistence type="inferred from homology"/>
<protein>
    <submittedName>
        <fullName evidence="8">PLP-dependent aminotransferase family protein</fullName>
    </submittedName>
</protein>
<dbReference type="Gene3D" id="3.40.640.10">
    <property type="entry name" value="Type I PLP-dependent aspartate aminotransferase-like (Major domain)"/>
    <property type="match status" value="1"/>
</dbReference>
<organism evidence="8 9">
    <name type="scientific">Nocardia higoensis</name>
    <dbReference type="NCBI Taxonomy" id="228599"/>
    <lineage>
        <taxon>Bacteria</taxon>
        <taxon>Bacillati</taxon>
        <taxon>Actinomycetota</taxon>
        <taxon>Actinomycetes</taxon>
        <taxon>Mycobacteriales</taxon>
        <taxon>Nocardiaceae</taxon>
        <taxon>Nocardia</taxon>
    </lineage>
</organism>
<keyword evidence="8" id="KW-0032">Aminotransferase</keyword>
<keyword evidence="5" id="KW-0804">Transcription</keyword>
<comment type="similarity">
    <text evidence="1">In the C-terminal section; belongs to the class-I pyridoxal-phosphate-dependent aminotransferase family.</text>
</comment>
<dbReference type="SUPFAM" id="SSF46785">
    <property type="entry name" value="Winged helix' DNA-binding domain"/>
    <property type="match status" value="1"/>
</dbReference>
<dbReference type="InterPro" id="IPR036388">
    <property type="entry name" value="WH-like_DNA-bd_sf"/>
</dbReference>
<dbReference type="InterPro" id="IPR015421">
    <property type="entry name" value="PyrdxlP-dep_Trfase_major"/>
</dbReference>
<dbReference type="CDD" id="cd00609">
    <property type="entry name" value="AAT_like"/>
    <property type="match status" value="1"/>
</dbReference>
<dbReference type="Pfam" id="PF00392">
    <property type="entry name" value="GntR"/>
    <property type="match status" value="1"/>
</dbReference>
<evidence type="ECO:0000256" key="3">
    <source>
        <dbReference type="ARBA" id="ARBA00023015"/>
    </source>
</evidence>
<dbReference type="InterPro" id="IPR015424">
    <property type="entry name" value="PyrdxlP-dep_Trfase"/>
</dbReference>
<feature type="domain" description="HTH gntR-type" evidence="7">
    <location>
        <begin position="42"/>
        <end position="110"/>
    </location>
</feature>
<dbReference type="Proteomes" id="UP000707731">
    <property type="component" value="Unassembled WGS sequence"/>
</dbReference>
<accession>A0ABS0DAS2</accession>
<evidence type="ECO:0000256" key="2">
    <source>
        <dbReference type="ARBA" id="ARBA00022898"/>
    </source>
</evidence>
<name>A0ABS0DAS2_9NOCA</name>